<dbReference type="InterPro" id="IPR008952">
    <property type="entry name" value="Tetraspanin_EC2_sf"/>
</dbReference>
<dbReference type="SUPFAM" id="SSF48652">
    <property type="entry name" value="Tetraspanin"/>
    <property type="match status" value="1"/>
</dbReference>
<proteinExistence type="predicted"/>
<dbReference type="PANTHER" id="PTHR19282:SF452">
    <property type="entry name" value="LD03691P"/>
    <property type="match status" value="1"/>
</dbReference>
<dbReference type="InterPro" id="IPR018499">
    <property type="entry name" value="Tetraspanin/Peripherin"/>
</dbReference>
<dbReference type="PRINTS" id="PR00259">
    <property type="entry name" value="TMFOUR"/>
</dbReference>
<feature type="transmembrane region" description="Helical" evidence="5">
    <location>
        <begin position="182"/>
        <end position="202"/>
    </location>
</feature>
<protein>
    <recommendedName>
        <fullName evidence="8">Tetraspanin</fullName>
    </recommendedName>
</protein>
<name>A0ABR2VX14_9FUNG</name>
<sequence>MAQINTNALRFILMGLNVLGAISGIMFIGMGLYSWTETAFASKAIVITMIATGAFVFVLSFVGGTGAFLESRKTLLLYFVPLAALVTTQIVLAIVAYSNRHNVDGYLDKAWQKAYDHHPKAIRDIEEQYNCCGYRDVLDRAYPKNKKDSCISSPFYGYDQACYDALSAAVVEHQGSLASTGIALVVVQLLGLITAFLLISYLPNENERDEELLAEHRRLVNNGRNNTYGSN</sequence>
<dbReference type="Proteomes" id="UP001479436">
    <property type="component" value="Unassembled WGS sequence"/>
</dbReference>
<dbReference type="PANTHER" id="PTHR19282">
    <property type="entry name" value="TETRASPANIN"/>
    <property type="match status" value="1"/>
</dbReference>
<organism evidence="6 7">
    <name type="scientific">Basidiobolus ranarum</name>
    <dbReference type="NCBI Taxonomy" id="34480"/>
    <lineage>
        <taxon>Eukaryota</taxon>
        <taxon>Fungi</taxon>
        <taxon>Fungi incertae sedis</taxon>
        <taxon>Zoopagomycota</taxon>
        <taxon>Entomophthoromycotina</taxon>
        <taxon>Basidiobolomycetes</taxon>
        <taxon>Basidiobolales</taxon>
        <taxon>Basidiobolaceae</taxon>
        <taxon>Basidiobolus</taxon>
    </lineage>
</organism>
<evidence type="ECO:0008006" key="8">
    <source>
        <dbReference type="Google" id="ProtNLM"/>
    </source>
</evidence>
<reference evidence="6 7" key="1">
    <citation type="submission" date="2023-04" db="EMBL/GenBank/DDBJ databases">
        <title>Genome of Basidiobolus ranarum AG-B5.</title>
        <authorList>
            <person name="Stajich J.E."/>
            <person name="Carter-House D."/>
            <person name="Gryganskyi A."/>
        </authorList>
    </citation>
    <scope>NUCLEOTIDE SEQUENCE [LARGE SCALE GENOMIC DNA]</scope>
    <source>
        <strain evidence="6 7">AG-B5</strain>
    </source>
</reference>
<evidence type="ECO:0000313" key="7">
    <source>
        <dbReference type="Proteomes" id="UP001479436"/>
    </source>
</evidence>
<dbReference type="EMBL" id="JASJQH010007536">
    <property type="protein sequence ID" value="KAK9707685.1"/>
    <property type="molecule type" value="Genomic_DNA"/>
</dbReference>
<evidence type="ECO:0000313" key="6">
    <source>
        <dbReference type="EMBL" id="KAK9707685.1"/>
    </source>
</evidence>
<evidence type="ECO:0000256" key="4">
    <source>
        <dbReference type="ARBA" id="ARBA00023136"/>
    </source>
</evidence>
<evidence type="ECO:0000256" key="5">
    <source>
        <dbReference type="SAM" id="Phobius"/>
    </source>
</evidence>
<evidence type="ECO:0000256" key="1">
    <source>
        <dbReference type="ARBA" id="ARBA00004141"/>
    </source>
</evidence>
<keyword evidence="2 5" id="KW-0812">Transmembrane</keyword>
<feature type="transmembrane region" description="Helical" evidence="5">
    <location>
        <begin position="12"/>
        <end position="33"/>
    </location>
</feature>
<feature type="transmembrane region" description="Helical" evidence="5">
    <location>
        <begin position="76"/>
        <end position="97"/>
    </location>
</feature>
<feature type="transmembrane region" description="Helical" evidence="5">
    <location>
        <begin position="45"/>
        <end position="69"/>
    </location>
</feature>
<evidence type="ECO:0000256" key="2">
    <source>
        <dbReference type="ARBA" id="ARBA00022692"/>
    </source>
</evidence>
<accession>A0ABR2VX14</accession>
<comment type="subcellular location">
    <subcellularLocation>
        <location evidence="1">Membrane</location>
        <topology evidence="1">Multi-pass membrane protein</topology>
    </subcellularLocation>
</comment>
<dbReference type="Pfam" id="PF00335">
    <property type="entry name" value="Tetraspanin"/>
    <property type="match status" value="1"/>
</dbReference>
<keyword evidence="3 5" id="KW-1133">Transmembrane helix</keyword>
<keyword evidence="4 5" id="KW-0472">Membrane</keyword>
<evidence type="ECO:0000256" key="3">
    <source>
        <dbReference type="ARBA" id="ARBA00022989"/>
    </source>
</evidence>
<comment type="caution">
    <text evidence="6">The sequence shown here is derived from an EMBL/GenBank/DDBJ whole genome shotgun (WGS) entry which is preliminary data.</text>
</comment>
<keyword evidence="7" id="KW-1185">Reference proteome</keyword>
<gene>
    <name evidence="6" type="ORF">K7432_010037</name>
</gene>